<feature type="compositionally biased region" description="Polar residues" evidence="1">
    <location>
        <begin position="577"/>
        <end position="586"/>
    </location>
</feature>
<feature type="region of interest" description="Disordered" evidence="1">
    <location>
        <begin position="330"/>
        <end position="361"/>
    </location>
</feature>
<dbReference type="PANTHER" id="PTHR33701:SF3">
    <property type="entry name" value="TRANSCRIPTIONAL REGULATOR ATRX"/>
    <property type="match status" value="1"/>
</dbReference>
<feature type="region of interest" description="Disordered" evidence="1">
    <location>
        <begin position="273"/>
        <end position="316"/>
    </location>
</feature>
<protein>
    <submittedName>
        <fullName evidence="2">Uncharacterized protein</fullName>
    </submittedName>
</protein>
<feature type="compositionally biased region" description="Polar residues" evidence="1">
    <location>
        <begin position="727"/>
        <end position="738"/>
    </location>
</feature>
<sequence length="791" mass="88864">MDAKAAINVEFLRARLLSERIVSRTARQRSEMLSQRFRASRFFLLPQSSHASAAIPISSAHRDSSFYRNHRTPPPRKSSHASAAILISSARAHNRDFSSFLPRIPCLFSKPLCYGICADLLIPLFCISKEALRSKLSASQVLELEEQLRIVNIQRKKAEKAAEEVVSILETQGIACINGLTDSSTDHEDNQQIYKEGNSCILSRDIKEDAFLTPSGLNRSRVDDDLSHSDIDGPHYEFNDLSWRSHDNSLDSLEMQKTKQSRHRHNNNFIINVKSSDRHPGKSCRKIKKHYPGSASENELEKSPLPDDGDEGVSHSDDFAENHECLVEASESKMNKVSVDSSIVRSDNRNKESKDVYRKDDGMERALKQQAQFIIQFQAMENVQREWEEIINETKMSLLENPEPCDRVNKDENSIRSAENSNLVGWIPEQEEDEKLSIKDISLTEEKKTEKCINCGMASKRAAGETIALCGIETVPKAFKLPPQERPDLTKKVHQGPIFEKPSDAPVGNVTVYPHERTLRWLSKEYYIQDNNQNKLLELEHQYATMSVNEAEQGIRGFTVPSQENPGSIYEKPSNIIPINSTTNPPKQRIRHSSLKEQLTPIMKAKISTRGMLKERRPQQSSSSSLGSVLQSLQHARVSIRQELVKESSSAESTLAIPAPTNPPMKPTPTRKSLDLPIDSSSLFRLPSNSFSQVQLSGSNVYGSGLRLAATRPDLGFMASTVSADKVSSNQSSSQPGFNASVGKDYPDRHPFHPYMDSMSRVQVRKEHANYYPTRFVESETPVSPAKSYFG</sequence>
<feature type="region of interest" description="Disordered" evidence="1">
    <location>
        <begin position="644"/>
        <end position="671"/>
    </location>
</feature>
<evidence type="ECO:0000256" key="1">
    <source>
        <dbReference type="SAM" id="MobiDB-lite"/>
    </source>
</evidence>
<comment type="caution">
    <text evidence="2">The sequence shown here is derived from an EMBL/GenBank/DDBJ whole genome shotgun (WGS) entry which is preliminary data.</text>
</comment>
<feature type="region of interest" description="Disordered" evidence="1">
    <location>
        <begin position="609"/>
        <end position="628"/>
    </location>
</feature>
<keyword evidence="3" id="KW-1185">Reference proteome</keyword>
<dbReference type="PANTHER" id="PTHR33701">
    <property type="entry name" value="TRANSMEMBRANE PROTEIN"/>
    <property type="match status" value="1"/>
</dbReference>
<accession>A0ABR2LW67</accession>
<organism evidence="2 3">
    <name type="scientific">Platanthera guangdongensis</name>
    <dbReference type="NCBI Taxonomy" id="2320717"/>
    <lineage>
        <taxon>Eukaryota</taxon>
        <taxon>Viridiplantae</taxon>
        <taxon>Streptophyta</taxon>
        <taxon>Embryophyta</taxon>
        <taxon>Tracheophyta</taxon>
        <taxon>Spermatophyta</taxon>
        <taxon>Magnoliopsida</taxon>
        <taxon>Liliopsida</taxon>
        <taxon>Asparagales</taxon>
        <taxon>Orchidaceae</taxon>
        <taxon>Orchidoideae</taxon>
        <taxon>Orchideae</taxon>
        <taxon>Orchidinae</taxon>
        <taxon>Platanthera</taxon>
    </lineage>
</organism>
<feature type="compositionally biased region" description="Low complexity" evidence="1">
    <location>
        <begin position="619"/>
        <end position="628"/>
    </location>
</feature>
<gene>
    <name evidence="2" type="ORF">KSP40_PGU013234</name>
</gene>
<dbReference type="EMBL" id="JBBWWR010000014">
    <property type="protein sequence ID" value="KAK8952979.1"/>
    <property type="molecule type" value="Genomic_DNA"/>
</dbReference>
<feature type="region of interest" description="Disordered" evidence="1">
    <location>
        <begin position="561"/>
        <end position="594"/>
    </location>
</feature>
<evidence type="ECO:0000313" key="2">
    <source>
        <dbReference type="EMBL" id="KAK8952979.1"/>
    </source>
</evidence>
<feature type="compositionally biased region" description="Basic residues" evidence="1">
    <location>
        <begin position="281"/>
        <end position="291"/>
    </location>
</feature>
<feature type="region of interest" description="Disordered" evidence="1">
    <location>
        <begin position="727"/>
        <end position="746"/>
    </location>
</feature>
<proteinExistence type="predicted"/>
<dbReference type="Proteomes" id="UP001412067">
    <property type="component" value="Unassembled WGS sequence"/>
</dbReference>
<evidence type="ECO:0000313" key="3">
    <source>
        <dbReference type="Proteomes" id="UP001412067"/>
    </source>
</evidence>
<reference evidence="2 3" key="1">
    <citation type="journal article" date="2022" name="Nat. Plants">
        <title>Genomes of leafy and leafless Platanthera orchids illuminate the evolution of mycoheterotrophy.</title>
        <authorList>
            <person name="Li M.H."/>
            <person name="Liu K.W."/>
            <person name="Li Z."/>
            <person name="Lu H.C."/>
            <person name="Ye Q.L."/>
            <person name="Zhang D."/>
            <person name="Wang J.Y."/>
            <person name="Li Y.F."/>
            <person name="Zhong Z.M."/>
            <person name="Liu X."/>
            <person name="Yu X."/>
            <person name="Liu D.K."/>
            <person name="Tu X.D."/>
            <person name="Liu B."/>
            <person name="Hao Y."/>
            <person name="Liao X.Y."/>
            <person name="Jiang Y.T."/>
            <person name="Sun W.H."/>
            <person name="Chen J."/>
            <person name="Chen Y.Q."/>
            <person name="Ai Y."/>
            <person name="Zhai J.W."/>
            <person name="Wu S.S."/>
            <person name="Zhou Z."/>
            <person name="Hsiao Y.Y."/>
            <person name="Wu W.L."/>
            <person name="Chen Y.Y."/>
            <person name="Lin Y.F."/>
            <person name="Hsu J.L."/>
            <person name="Li C.Y."/>
            <person name="Wang Z.W."/>
            <person name="Zhao X."/>
            <person name="Zhong W.Y."/>
            <person name="Ma X.K."/>
            <person name="Ma L."/>
            <person name="Huang J."/>
            <person name="Chen G.Z."/>
            <person name="Huang M.Z."/>
            <person name="Huang L."/>
            <person name="Peng D.H."/>
            <person name="Luo Y.B."/>
            <person name="Zou S.Q."/>
            <person name="Chen S.P."/>
            <person name="Lan S."/>
            <person name="Tsai W.C."/>
            <person name="Van de Peer Y."/>
            <person name="Liu Z.J."/>
        </authorList>
    </citation>
    <scope>NUCLEOTIDE SEQUENCE [LARGE SCALE GENOMIC DNA]</scope>
    <source>
        <strain evidence="2">Lor288</strain>
    </source>
</reference>
<name>A0ABR2LW67_9ASPA</name>
<feature type="compositionally biased region" description="Basic and acidic residues" evidence="1">
    <location>
        <begin position="346"/>
        <end position="361"/>
    </location>
</feature>